<evidence type="ECO:0000256" key="1">
    <source>
        <dbReference type="ARBA" id="ARBA00006096"/>
    </source>
</evidence>
<accession>A0A5C8LWB9</accession>
<feature type="signal peptide" evidence="3">
    <location>
        <begin position="1"/>
        <end position="21"/>
    </location>
</feature>
<feature type="chain" id="PRO_5022833255" evidence="3">
    <location>
        <begin position="22"/>
        <end position="487"/>
    </location>
</feature>
<dbReference type="InterPro" id="IPR012338">
    <property type="entry name" value="Beta-lactam/transpept-like"/>
</dbReference>
<keyword evidence="2 4" id="KW-0378">Hydrolase</keyword>
<dbReference type="Gene3D" id="3.50.80.20">
    <property type="entry name" value="D-Ala-D-Ala carboxypeptidase C, peptidase S13"/>
    <property type="match status" value="1"/>
</dbReference>
<dbReference type="SUPFAM" id="SSF56601">
    <property type="entry name" value="beta-lactamase/transpeptidase-like"/>
    <property type="match status" value="1"/>
</dbReference>
<dbReference type="PANTHER" id="PTHR30023">
    <property type="entry name" value="D-ALANYL-D-ALANINE CARBOXYPEPTIDASE"/>
    <property type="match status" value="1"/>
</dbReference>
<dbReference type="EC" id="3.4.16.4" evidence="4"/>
<dbReference type="Gene3D" id="3.40.710.10">
    <property type="entry name" value="DD-peptidase/beta-lactamase superfamily"/>
    <property type="match status" value="2"/>
</dbReference>
<evidence type="ECO:0000256" key="2">
    <source>
        <dbReference type="ARBA" id="ARBA00022801"/>
    </source>
</evidence>
<keyword evidence="4" id="KW-0645">Protease</keyword>
<gene>
    <name evidence="4" type="primary">dacB</name>
    <name evidence="4" type="ORF">FU839_12505</name>
</gene>
<dbReference type="PROSITE" id="PS51257">
    <property type="entry name" value="PROKAR_LIPOPROTEIN"/>
    <property type="match status" value="1"/>
</dbReference>
<keyword evidence="3" id="KW-0732">Signal</keyword>
<dbReference type="AlphaFoldDB" id="A0A5C8LWB9"/>
<dbReference type="OrthoDB" id="9802627at2"/>
<dbReference type="Proteomes" id="UP000321814">
    <property type="component" value="Unassembled WGS sequence"/>
</dbReference>
<dbReference type="NCBIfam" id="TIGR00666">
    <property type="entry name" value="PBP4"/>
    <property type="match status" value="1"/>
</dbReference>
<dbReference type="PRINTS" id="PR00922">
    <property type="entry name" value="DADACBPTASE3"/>
</dbReference>
<sequence>MPSLRQSASGLVLLITAGLSACSSTASLHTKQHQLITQLSAQLQQAQLPTDALAFIAYPLDRSVAPLGYQSDKAMQPASTMKLVTSIVALEQLGPAYRAKTQLRSYEAPAQKMQQPLVLKGLGDMDFNVQELWSLLQQAYDQGIRQIPAIQIDRSWFNPSRPELTALPFDETPREYYNLLPDALFLQRNMLGIQLQSTADSVTGQFYPPLQDLELITNQVVLTDSHCADWYPHPHHLVFKRQPDRLQLIVQGEFPKHCQKRDYLQLLNRPDLSRLLVQQLWQQISGQTRVPVLEQGATEATVLLAEHQSRALAEVLRDINKSSDNALTRQLYLALGAQQINTPAERTADRSELQVRSFLSRIELDHSSLVLENGSGLSRTERISPELMAALLQHAYQSQYQPELISSMPVAGMDGTLKRRFTESPVKGKARLKTGTLRNVTALAGFATDQSGRTWVVASFINHSKASRGRVVLDSLIEWIRMQSVTN</sequence>
<reference evidence="4 5" key="1">
    <citation type="submission" date="2019-08" db="EMBL/GenBank/DDBJ databases">
        <title>Draft genome analysis of Rheinheimera tangshanensis isolated from the roots of fresh rice plants (Oryza sativa).</title>
        <authorList>
            <person name="Yu Q."/>
            <person name="Qi Y."/>
            <person name="Zhang H."/>
            <person name="Pu J."/>
        </authorList>
    </citation>
    <scope>NUCLEOTIDE SEQUENCE [LARGE SCALE GENOMIC DNA]</scope>
    <source>
        <strain evidence="4 5">JA3-B52</strain>
    </source>
</reference>
<proteinExistence type="inferred from homology"/>
<evidence type="ECO:0000256" key="3">
    <source>
        <dbReference type="SAM" id="SignalP"/>
    </source>
</evidence>
<protein>
    <submittedName>
        <fullName evidence="4">D-alanyl-D-alanine carboxypeptidase/D-alanyl-D-alanine-endopeptidase</fullName>
        <ecNumber evidence="4">3.4.16.4</ecNumber>
    </submittedName>
</protein>
<organism evidence="4 5">
    <name type="scientific">Rheinheimera tangshanensis</name>
    <dbReference type="NCBI Taxonomy" id="400153"/>
    <lineage>
        <taxon>Bacteria</taxon>
        <taxon>Pseudomonadati</taxon>
        <taxon>Pseudomonadota</taxon>
        <taxon>Gammaproteobacteria</taxon>
        <taxon>Chromatiales</taxon>
        <taxon>Chromatiaceae</taxon>
        <taxon>Rheinheimera</taxon>
    </lineage>
</organism>
<dbReference type="PANTHER" id="PTHR30023:SF0">
    <property type="entry name" value="PENICILLIN-SENSITIVE CARBOXYPEPTIDASE A"/>
    <property type="match status" value="1"/>
</dbReference>
<comment type="similarity">
    <text evidence="1">Belongs to the peptidase S13 family.</text>
</comment>
<keyword evidence="4" id="KW-0121">Carboxypeptidase</keyword>
<dbReference type="GO" id="GO:0000270">
    <property type="term" value="P:peptidoglycan metabolic process"/>
    <property type="evidence" value="ECO:0007669"/>
    <property type="project" value="TreeGrafter"/>
</dbReference>
<dbReference type="EMBL" id="VRLR01000008">
    <property type="protein sequence ID" value="TXK79888.1"/>
    <property type="molecule type" value="Genomic_DNA"/>
</dbReference>
<name>A0A5C8LWB9_9GAMM</name>
<evidence type="ECO:0000313" key="5">
    <source>
        <dbReference type="Proteomes" id="UP000321814"/>
    </source>
</evidence>
<dbReference type="GO" id="GO:0006508">
    <property type="term" value="P:proteolysis"/>
    <property type="evidence" value="ECO:0007669"/>
    <property type="project" value="InterPro"/>
</dbReference>
<dbReference type="RefSeq" id="WP_147904635.1">
    <property type="nucleotide sequence ID" value="NZ_BAAAGC010000005.1"/>
</dbReference>
<comment type="caution">
    <text evidence="4">The sequence shown here is derived from an EMBL/GenBank/DDBJ whole genome shotgun (WGS) entry which is preliminary data.</text>
</comment>
<evidence type="ECO:0000313" key="4">
    <source>
        <dbReference type="EMBL" id="TXK79888.1"/>
    </source>
</evidence>
<dbReference type="GO" id="GO:0009002">
    <property type="term" value="F:serine-type D-Ala-D-Ala carboxypeptidase activity"/>
    <property type="evidence" value="ECO:0007669"/>
    <property type="project" value="UniProtKB-EC"/>
</dbReference>
<dbReference type="InterPro" id="IPR000667">
    <property type="entry name" value="Peptidase_S13"/>
</dbReference>
<dbReference type="Pfam" id="PF02113">
    <property type="entry name" value="Peptidase_S13"/>
    <property type="match status" value="1"/>
</dbReference>
<keyword evidence="5" id="KW-1185">Reference proteome</keyword>